<gene>
    <name evidence="4" type="ORF">IAC39_02380</name>
</gene>
<dbReference type="Proteomes" id="UP000824136">
    <property type="component" value="Unassembled WGS sequence"/>
</dbReference>
<reference evidence="4" key="1">
    <citation type="submission" date="2020-10" db="EMBL/GenBank/DDBJ databases">
        <authorList>
            <person name="Gilroy R."/>
        </authorList>
    </citation>
    <scope>NUCLEOTIDE SEQUENCE</scope>
    <source>
        <strain evidence="4">CHK33-4379</strain>
    </source>
</reference>
<sequence length="283" mass="31484">MKVVLAGAYGNLGADIFRSLLAAGHEVVAADMAERDIGVSGNYTFRQMDVTKPETLKGLCDGADVVVTTVGLTKTSATVTNYEIDYQGNLNLLNEAKAAGVKNFAYISVIKADKAPKVPMLHAKYLFEEELKKSGLNWVIFRPTGYFYDIVKVFRPMIEKGEVTLLGKNPVHANVISTEDFADFIVKHMCDEKKTYDIGGKETYSYEEIAIMCFEAAGKQPVIKRAPAFLFDVLAFVNKLKKNGKEAILRFSKWTLTEEMVGSTKYGEMSFAEYIKQSFKEAK</sequence>
<dbReference type="AlphaFoldDB" id="A0A9D1GT39"/>
<dbReference type="SUPFAM" id="SSF51735">
    <property type="entry name" value="NAD(P)-binding Rossmann-fold domains"/>
    <property type="match status" value="1"/>
</dbReference>
<accession>A0A9D1GT39</accession>
<evidence type="ECO:0000259" key="3">
    <source>
        <dbReference type="Pfam" id="PF13460"/>
    </source>
</evidence>
<dbReference type="InterPro" id="IPR044256">
    <property type="entry name" value="HCF244-like"/>
</dbReference>
<reference evidence="4" key="2">
    <citation type="journal article" date="2021" name="PeerJ">
        <title>Extensive microbial diversity within the chicken gut microbiome revealed by metagenomics and culture.</title>
        <authorList>
            <person name="Gilroy R."/>
            <person name="Ravi A."/>
            <person name="Getino M."/>
            <person name="Pursley I."/>
            <person name="Horton D.L."/>
            <person name="Alikhan N.F."/>
            <person name="Baker D."/>
            <person name="Gharbi K."/>
            <person name="Hall N."/>
            <person name="Watson M."/>
            <person name="Adriaenssens E.M."/>
            <person name="Foster-Nyarko E."/>
            <person name="Jarju S."/>
            <person name="Secka A."/>
            <person name="Antonio M."/>
            <person name="Oren A."/>
            <person name="Chaudhuri R.R."/>
            <person name="La Ragione R."/>
            <person name="Hildebrand F."/>
            <person name="Pallen M.J."/>
        </authorList>
    </citation>
    <scope>NUCLEOTIDE SEQUENCE</scope>
    <source>
        <strain evidence="4">CHK33-4379</strain>
    </source>
</reference>
<feature type="domain" description="NAD(P)-binding" evidence="3">
    <location>
        <begin position="7"/>
        <end position="188"/>
    </location>
</feature>
<name>A0A9D1GT39_9FIRM</name>
<evidence type="ECO:0000313" key="5">
    <source>
        <dbReference type="Proteomes" id="UP000824136"/>
    </source>
</evidence>
<dbReference type="EMBL" id="DVLL01000010">
    <property type="protein sequence ID" value="HIT58549.1"/>
    <property type="molecule type" value="Genomic_DNA"/>
</dbReference>
<dbReference type="PANTHER" id="PTHR47128">
    <property type="match status" value="1"/>
</dbReference>
<dbReference type="InterPro" id="IPR036291">
    <property type="entry name" value="NAD(P)-bd_dom_sf"/>
</dbReference>
<comment type="caution">
    <text evidence="4">The sequence shown here is derived from an EMBL/GenBank/DDBJ whole genome shotgun (WGS) entry which is preliminary data.</text>
</comment>
<dbReference type="GO" id="GO:0015979">
    <property type="term" value="P:photosynthesis"/>
    <property type="evidence" value="ECO:0007669"/>
    <property type="project" value="UniProtKB-KW"/>
</dbReference>
<dbReference type="PANTHER" id="PTHR47128:SF2">
    <property type="entry name" value="PROTEIN HIGH CHLOROPHYLL FLUORESCENCE PHENOTYPE 244, CHLOROPLASTIC"/>
    <property type="match status" value="1"/>
</dbReference>
<dbReference type="Pfam" id="PF13460">
    <property type="entry name" value="NAD_binding_10"/>
    <property type="match status" value="1"/>
</dbReference>
<proteinExistence type="predicted"/>
<dbReference type="GO" id="GO:0009523">
    <property type="term" value="C:photosystem II"/>
    <property type="evidence" value="ECO:0007669"/>
    <property type="project" value="UniProtKB-KW"/>
</dbReference>
<keyword evidence="2" id="KW-0604">Photosystem II</keyword>
<dbReference type="CDD" id="cd05243">
    <property type="entry name" value="SDR_a5"/>
    <property type="match status" value="1"/>
</dbReference>
<dbReference type="InterPro" id="IPR016040">
    <property type="entry name" value="NAD(P)-bd_dom"/>
</dbReference>
<protein>
    <submittedName>
        <fullName evidence="4">SDR family oxidoreductase</fullName>
    </submittedName>
</protein>
<evidence type="ECO:0000256" key="2">
    <source>
        <dbReference type="ARBA" id="ARBA00023276"/>
    </source>
</evidence>
<evidence type="ECO:0000256" key="1">
    <source>
        <dbReference type="ARBA" id="ARBA00022531"/>
    </source>
</evidence>
<evidence type="ECO:0000313" key="4">
    <source>
        <dbReference type="EMBL" id="HIT58549.1"/>
    </source>
</evidence>
<dbReference type="Gene3D" id="3.40.50.720">
    <property type="entry name" value="NAD(P)-binding Rossmann-like Domain"/>
    <property type="match status" value="1"/>
</dbReference>
<keyword evidence="1" id="KW-0602">Photosynthesis</keyword>
<organism evidence="4 5">
    <name type="scientific">Candidatus Faeciplasma pullistercoris</name>
    <dbReference type="NCBI Taxonomy" id="2840800"/>
    <lineage>
        <taxon>Bacteria</taxon>
        <taxon>Bacillati</taxon>
        <taxon>Bacillota</taxon>
        <taxon>Clostridia</taxon>
        <taxon>Eubacteriales</taxon>
        <taxon>Oscillospiraceae</taxon>
        <taxon>Oscillospiraceae incertae sedis</taxon>
        <taxon>Candidatus Faeciplasma</taxon>
    </lineage>
</organism>